<protein>
    <submittedName>
        <fullName evidence="3">A2MG protein</fullName>
    </submittedName>
</protein>
<reference evidence="3 4" key="1">
    <citation type="submission" date="2019-09" db="EMBL/GenBank/DDBJ databases">
        <title>Bird 10,000 Genomes (B10K) Project - Family phase.</title>
        <authorList>
            <person name="Zhang G."/>
        </authorList>
    </citation>
    <scope>NUCLEOTIDE SEQUENCE [LARGE SCALE GENOMIC DNA]</scope>
    <source>
        <strain evidence="3">B10K-CU-031-07</strain>
        <tissue evidence="3">Muscle</tissue>
    </source>
</reference>
<feature type="domain" description="Alpha-2-macroglobulin" evidence="2">
    <location>
        <begin position="235"/>
        <end position="325"/>
    </location>
</feature>
<organism evidence="3 4">
    <name type="scientific">Geococcyx californianus</name>
    <name type="common">Greater roadrunner</name>
    <name type="synonym">Saurothera californiana</name>
    <dbReference type="NCBI Taxonomy" id="8947"/>
    <lineage>
        <taxon>Eukaryota</taxon>
        <taxon>Metazoa</taxon>
        <taxon>Chordata</taxon>
        <taxon>Craniata</taxon>
        <taxon>Vertebrata</taxon>
        <taxon>Euteleostomi</taxon>
        <taxon>Archelosauria</taxon>
        <taxon>Archosauria</taxon>
        <taxon>Dinosauria</taxon>
        <taxon>Saurischia</taxon>
        <taxon>Theropoda</taxon>
        <taxon>Coelurosauria</taxon>
        <taxon>Aves</taxon>
        <taxon>Neognathae</taxon>
        <taxon>Neoaves</taxon>
        <taxon>Otidimorphae</taxon>
        <taxon>Cuculiformes</taxon>
        <taxon>Neomorphidae</taxon>
        <taxon>Geococcyx</taxon>
    </lineage>
</organism>
<dbReference type="Gene3D" id="6.20.50.160">
    <property type="match status" value="1"/>
</dbReference>
<sequence length="364" mass="40034">GVFSLELPVQADIAPVAQVLVYTTAPSTEVIADSVKFNVENCFSNKVDLSFSPPEGLPSSAAQLLFRASPNSLCAVRAVDKSVLLMKPEADLSPSSVYSLLPVKELHGYHHGLDTLMEEPPENCIPLTKIVLNGITYSPVLQTNEEDTYSILKEMGLKVFTNTKVRKPWYCITENYVPTGTQVESAAPIFTCLELSIVDFFPISSHSALRGERFNPTPSTPEAVTETVRKYFPETWIWSLVPISSEGKADLDVTIPDAITEWKASAFCTSADTGFGLSPTVSLRAFQPFFVQLTMPYSVVRGEAFTLKATVFNYLSACIRVRVTLAQSTQFLSNLVEKEEESHCLCENGRKTVAWLVTPKSLGK</sequence>
<dbReference type="Pfam" id="PF07703">
    <property type="entry name" value="A2M_BRD"/>
    <property type="match status" value="1"/>
</dbReference>
<dbReference type="InterPro" id="IPR011625">
    <property type="entry name" value="A2M_N_BRD"/>
</dbReference>
<evidence type="ECO:0000313" key="4">
    <source>
        <dbReference type="Proteomes" id="UP000531151"/>
    </source>
</evidence>
<evidence type="ECO:0000259" key="1">
    <source>
        <dbReference type="SMART" id="SM01359"/>
    </source>
</evidence>
<gene>
    <name evidence="3" type="primary">A2m_0</name>
    <name evidence="3" type="ORF">GEOCAL_R05774</name>
</gene>
<dbReference type="Gene3D" id="2.20.130.20">
    <property type="match status" value="1"/>
</dbReference>
<keyword evidence="4" id="KW-1185">Reference proteome</keyword>
<dbReference type="Proteomes" id="UP000531151">
    <property type="component" value="Unassembled WGS sequence"/>
</dbReference>
<dbReference type="GO" id="GO:0004866">
    <property type="term" value="F:endopeptidase inhibitor activity"/>
    <property type="evidence" value="ECO:0007669"/>
    <property type="project" value="InterPro"/>
</dbReference>
<dbReference type="AlphaFoldDB" id="A0A7K4JA07"/>
<dbReference type="InterPro" id="IPR014756">
    <property type="entry name" value="Ig_E-set"/>
</dbReference>
<feature type="domain" description="Alpha-2-macroglobulin bait region" evidence="1">
    <location>
        <begin position="1"/>
        <end position="86"/>
    </location>
</feature>
<dbReference type="Gene3D" id="2.60.40.10">
    <property type="entry name" value="Immunoglobulins"/>
    <property type="match status" value="1"/>
</dbReference>
<dbReference type="InterPro" id="IPR013783">
    <property type="entry name" value="Ig-like_fold"/>
</dbReference>
<evidence type="ECO:0000313" key="3">
    <source>
        <dbReference type="EMBL" id="NWH62178.1"/>
    </source>
</evidence>
<dbReference type="OrthoDB" id="9998011at2759"/>
<dbReference type="Gene3D" id="2.60.40.1930">
    <property type="match status" value="1"/>
</dbReference>
<accession>A0A7K4JA07</accession>
<evidence type="ECO:0000259" key="2">
    <source>
        <dbReference type="SMART" id="SM01360"/>
    </source>
</evidence>
<dbReference type="PANTHER" id="PTHR11412">
    <property type="entry name" value="MACROGLOBULIN / COMPLEMENT"/>
    <property type="match status" value="1"/>
</dbReference>
<comment type="caution">
    <text evidence="3">The sequence shown here is derived from an EMBL/GenBank/DDBJ whole genome shotgun (WGS) entry which is preliminary data.</text>
</comment>
<feature type="non-terminal residue" evidence="3">
    <location>
        <position position="364"/>
    </location>
</feature>
<dbReference type="Pfam" id="PF00207">
    <property type="entry name" value="A2M"/>
    <property type="match status" value="1"/>
</dbReference>
<dbReference type="SUPFAM" id="SSF81296">
    <property type="entry name" value="E set domains"/>
    <property type="match status" value="1"/>
</dbReference>
<dbReference type="InterPro" id="IPR050473">
    <property type="entry name" value="A2M/Complement_sys"/>
</dbReference>
<dbReference type="SMART" id="SM01359">
    <property type="entry name" value="A2M_N_2"/>
    <property type="match status" value="1"/>
</dbReference>
<feature type="non-terminal residue" evidence="3">
    <location>
        <position position="1"/>
    </location>
</feature>
<proteinExistence type="predicted"/>
<dbReference type="InterPro" id="IPR001599">
    <property type="entry name" value="Macroglobln_a2"/>
</dbReference>
<dbReference type="EMBL" id="VWPV01018373">
    <property type="protein sequence ID" value="NWH62178.1"/>
    <property type="molecule type" value="Genomic_DNA"/>
</dbReference>
<dbReference type="SMART" id="SM01360">
    <property type="entry name" value="A2M"/>
    <property type="match status" value="1"/>
</dbReference>
<dbReference type="PANTHER" id="PTHR11412:SF165">
    <property type="entry name" value="ALPHA-2-MACROGLOBULIN"/>
    <property type="match status" value="1"/>
</dbReference>
<name>A0A7K4JA07_GEOCA</name>